<evidence type="ECO:0000313" key="1">
    <source>
        <dbReference type="EMBL" id="CAB4687768.1"/>
    </source>
</evidence>
<accession>A0A6J6NSQ5</accession>
<protein>
    <submittedName>
        <fullName evidence="1">Unannotated protein</fullName>
    </submittedName>
</protein>
<dbReference type="AlphaFoldDB" id="A0A6J6NSQ5"/>
<sequence length="56" mass="6283">MPNHLTPEELSKEVGMERDEIVKICVEESVPIFHGKIDKTLFQAQLAASNAIPIKH</sequence>
<dbReference type="EMBL" id="CAEZXP010000001">
    <property type="protein sequence ID" value="CAB4687768.1"/>
    <property type="molecule type" value="Genomic_DNA"/>
</dbReference>
<proteinExistence type="predicted"/>
<name>A0A6J6NSQ5_9ZZZZ</name>
<reference evidence="1" key="1">
    <citation type="submission" date="2020-05" db="EMBL/GenBank/DDBJ databases">
        <authorList>
            <person name="Chiriac C."/>
            <person name="Salcher M."/>
            <person name="Ghai R."/>
            <person name="Kavagutti S V."/>
        </authorList>
    </citation>
    <scope>NUCLEOTIDE SEQUENCE</scope>
</reference>
<organism evidence="1">
    <name type="scientific">freshwater metagenome</name>
    <dbReference type="NCBI Taxonomy" id="449393"/>
    <lineage>
        <taxon>unclassified sequences</taxon>
        <taxon>metagenomes</taxon>
        <taxon>ecological metagenomes</taxon>
    </lineage>
</organism>
<gene>
    <name evidence="1" type="ORF">UFOPK2399_00479</name>
</gene>